<feature type="compositionally biased region" description="Low complexity" evidence="4">
    <location>
        <begin position="414"/>
        <end position="424"/>
    </location>
</feature>
<feature type="region of interest" description="Disordered" evidence="4">
    <location>
        <begin position="414"/>
        <end position="449"/>
    </location>
</feature>
<name>A0A2K6R166_RHIRO</name>
<dbReference type="STRING" id="61622.ENSRROP00000034759"/>
<accession>A0A2K6R166</accession>
<proteinExistence type="inferred from homology"/>
<evidence type="ECO:0000256" key="1">
    <source>
        <dbReference type="ARBA" id="ARBA00009447"/>
    </source>
</evidence>
<feature type="compositionally biased region" description="Polar residues" evidence="4">
    <location>
        <begin position="22"/>
        <end position="32"/>
    </location>
</feature>
<dbReference type="Ensembl" id="ENSRROT00000059208.1">
    <property type="protein sequence ID" value="ENSRROP00000034759.1"/>
    <property type="gene ID" value="ENSRROG00000040920.1"/>
</dbReference>
<dbReference type="Gene3D" id="1.10.357.70">
    <property type="entry name" value="Exocyst complex component Sec6, C-terminal domain"/>
    <property type="match status" value="1"/>
</dbReference>
<dbReference type="InterPro" id="IPR042532">
    <property type="entry name" value="EXOC3/Sec6_C"/>
</dbReference>
<evidence type="ECO:0000256" key="4">
    <source>
        <dbReference type="SAM" id="MobiDB-lite"/>
    </source>
</evidence>
<comment type="similarity">
    <text evidence="1">Belongs to the SEC6 family.</text>
</comment>
<evidence type="ECO:0000313" key="5">
    <source>
        <dbReference type="Ensembl" id="ENSRROP00000034759.1"/>
    </source>
</evidence>
<dbReference type="GO" id="GO:0006887">
    <property type="term" value="P:exocytosis"/>
    <property type="evidence" value="ECO:0007669"/>
    <property type="project" value="InterPro"/>
</dbReference>
<dbReference type="AlphaFoldDB" id="A0A2K6R166"/>
<feature type="region of interest" description="Disordered" evidence="4">
    <location>
        <begin position="1"/>
        <end position="48"/>
    </location>
</feature>
<evidence type="ECO:0000313" key="6">
    <source>
        <dbReference type="Proteomes" id="UP000233200"/>
    </source>
</evidence>
<dbReference type="GO" id="GO:0000145">
    <property type="term" value="C:exocyst"/>
    <property type="evidence" value="ECO:0007669"/>
    <property type="project" value="InterPro"/>
</dbReference>
<dbReference type="GO" id="GO:0051601">
    <property type="term" value="P:exocyst localization"/>
    <property type="evidence" value="ECO:0007669"/>
    <property type="project" value="TreeGrafter"/>
</dbReference>
<dbReference type="GeneTree" id="ENSGT01030000234613"/>
<dbReference type="FunFam" id="1.10.357.70:FF:000006">
    <property type="entry name" value="Exocyst complex component 3 like 4"/>
    <property type="match status" value="1"/>
</dbReference>
<reference evidence="5" key="2">
    <citation type="submission" date="2025-09" db="UniProtKB">
        <authorList>
            <consortium name="Ensembl"/>
        </authorList>
    </citation>
    <scope>IDENTIFICATION</scope>
</reference>
<organism evidence="5 6">
    <name type="scientific">Rhinopithecus roxellana</name>
    <name type="common">Golden snub-nosed monkey</name>
    <name type="synonym">Pygathrix roxellana</name>
    <dbReference type="NCBI Taxonomy" id="61622"/>
    <lineage>
        <taxon>Eukaryota</taxon>
        <taxon>Metazoa</taxon>
        <taxon>Chordata</taxon>
        <taxon>Craniata</taxon>
        <taxon>Vertebrata</taxon>
        <taxon>Euteleostomi</taxon>
        <taxon>Mammalia</taxon>
        <taxon>Eutheria</taxon>
        <taxon>Euarchontoglires</taxon>
        <taxon>Primates</taxon>
        <taxon>Haplorrhini</taxon>
        <taxon>Catarrhini</taxon>
        <taxon>Cercopithecidae</taxon>
        <taxon>Colobinae</taxon>
        <taxon>Rhinopithecus</taxon>
    </lineage>
</organism>
<dbReference type="Pfam" id="PF06046">
    <property type="entry name" value="Sec6"/>
    <property type="match status" value="2"/>
</dbReference>
<dbReference type="Proteomes" id="UP000233200">
    <property type="component" value="Unplaced"/>
</dbReference>
<dbReference type="PANTHER" id="PTHR21292">
    <property type="entry name" value="EXOCYST COMPLEX COMPONENT SEC6-RELATED"/>
    <property type="match status" value="1"/>
</dbReference>
<keyword evidence="6" id="KW-1185">Reference proteome</keyword>
<protein>
    <recommendedName>
        <fullName evidence="3">Exocyst complex component 3-like protein 4</fullName>
    </recommendedName>
</protein>
<evidence type="ECO:0000256" key="2">
    <source>
        <dbReference type="ARBA" id="ARBA00022553"/>
    </source>
</evidence>
<sequence>MPSPQTETPGLELQSPKEAEESQTPAQGSWRTSSRKEPNAHCKDGTRLGLGTLRQAFSRASQRALTQVSKEDTGLFRPSSCSLFRSFRQALDGGPAAGHVQATPEVPSGVMNGVSQQASTGAASEELKPEAEGKSVADLITERQLLAAFEQLLRLETRLVAEKASRTFEQDPTAFARRAMDVCLHYDGLAAELSAIVRETLGSDGVDAAVLAELARVVNAEEEAHRSPPDDGDFLRTPRHGRQHWEEAVRRSAQERVRRPGAGWASAAAEGASGLAQLLAELGGSVRRDLQKVRQEVQPAYAAAGFPAWEVYLRAFHSAVAQRLQELARDARGCEQLYVLLDWAANVYGSPDFLGPPGLALPAEPLPPLLAPDVWARLESDYTSFLEVRPGGSGWRGRALGGCAAPRLAAARAGAGSSCGPRRGLVTRQGGPNPGRRGTGSGRVSPRPHPFSPQAKIASCFDNILQLEQSHWAAAEDPEVLQGLYQAPLSVDVHMLVAEHVKAAGAISAELEATTLRICTRALGLFVPRFEKAFLASEAVSEPHLGAYINACEELRTGILSRFPGTLEELEKPLVAATCSFQKHLLQGLQRELQPLFRVVCTRDWLTQDWLRPLMDKVVRFTGHLQRVAQPRAQETLQEVHRFVVREYLAQALRPRKRFWAMERMRGSQKMSLDAQAISDTFQGLGSEATWLDQAIQCVAEILGETYKDDIQRHLETLIRSYPDIRRDHILAILALRRLGCRRNQHLLQHTQDLLRAAAGVVGAEAPRGRVLFEEIKVPSAIAVRITCI</sequence>
<keyword evidence="2" id="KW-0597">Phosphoprotein</keyword>
<dbReference type="GO" id="GO:0000149">
    <property type="term" value="F:SNARE binding"/>
    <property type="evidence" value="ECO:0007669"/>
    <property type="project" value="TreeGrafter"/>
</dbReference>
<evidence type="ECO:0000256" key="3">
    <source>
        <dbReference type="ARBA" id="ARBA00070215"/>
    </source>
</evidence>
<reference evidence="5" key="1">
    <citation type="submission" date="2025-08" db="UniProtKB">
        <authorList>
            <consortium name="Ensembl"/>
        </authorList>
    </citation>
    <scope>IDENTIFICATION</scope>
</reference>
<gene>
    <name evidence="5" type="primary">EXOC3L4</name>
</gene>
<dbReference type="InterPro" id="IPR010326">
    <property type="entry name" value="EXOC3/Sec6"/>
</dbReference>
<dbReference type="PANTHER" id="PTHR21292:SF14">
    <property type="entry name" value="EXOCYST COMPLEX COMPONENT 3-LIKE PROTEIN 4"/>
    <property type="match status" value="1"/>
</dbReference>
<feature type="compositionally biased region" description="Basic and acidic residues" evidence="4">
    <location>
        <begin position="34"/>
        <end position="46"/>
    </location>
</feature>